<dbReference type="EnsemblPlants" id="Solyc02g088640.1.1">
    <property type="protein sequence ID" value="Solyc02g088640.1.1.1"/>
    <property type="gene ID" value="Solyc02g088640.1"/>
</dbReference>
<organism evidence="1">
    <name type="scientific">Solanum lycopersicum</name>
    <name type="common">Tomato</name>
    <name type="synonym">Lycopersicon esculentum</name>
    <dbReference type="NCBI Taxonomy" id="4081"/>
    <lineage>
        <taxon>Eukaryota</taxon>
        <taxon>Viridiplantae</taxon>
        <taxon>Streptophyta</taxon>
        <taxon>Embryophyta</taxon>
        <taxon>Tracheophyta</taxon>
        <taxon>Spermatophyta</taxon>
        <taxon>Magnoliopsida</taxon>
        <taxon>eudicotyledons</taxon>
        <taxon>Gunneridae</taxon>
        <taxon>Pentapetalae</taxon>
        <taxon>asterids</taxon>
        <taxon>lamiids</taxon>
        <taxon>Solanales</taxon>
        <taxon>Solanaceae</taxon>
        <taxon>Solanoideae</taxon>
        <taxon>Solaneae</taxon>
        <taxon>Solanum</taxon>
        <taxon>Solanum subgen. Lycopersicon</taxon>
    </lineage>
</organism>
<reference evidence="1" key="2">
    <citation type="submission" date="2019-01" db="UniProtKB">
        <authorList>
            <consortium name="EnsemblPlants"/>
        </authorList>
    </citation>
    <scope>IDENTIFICATION</scope>
    <source>
        <strain evidence="1">cv. Heinz 1706</strain>
    </source>
</reference>
<evidence type="ECO:0000313" key="2">
    <source>
        <dbReference type="Proteomes" id="UP000004994"/>
    </source>
</evidence>
<dbReference type="InParanoid" id="A0A3Q7F9A9"/>
<dbReference type="Proteomes" id="UP000004994">
    <property type="component" value="Chromosome 2"/>
</dbReference>
<keyword evidence="2" id="KW-1185">Reference proteome</keyword>
<proteinExistence type="predicted"/>
<name>A0A3Q7F9A9_SOLLC</name>
<sequence>MIEVEDKLALWWSGSSEFVNLRVLGDPQKGKWLRHIIRFPSNMKNVGTYQIYGCCDGEILIFLIRLDDLARSRSCYCHDVRKNTWKYLKTSLFSVKNCVDKGIYTYAERLFPLKKKS</sequence>
<dbReference type="AlphaFoldDB" id="A0A3Q7F9A9"/>
<dbReference type="Gramene" id="Solyc02g088640.1.1">
    <property type="protein sequence ID" value="Solyc02g088640.1.1.1"/>
    <property type="gene ID" value="Solyc02g088640.1"/>
</dbReference>
<evidence type="ECO:0008006" key="3">
    <source>
        <dbReference type="Google" id="ProtNLM"/>
    </source>
</evidence>
<reference evidence="1" key="1">
    <citation type="journal article" date="2012" name="Nature">
        <title>The tomato genome sequence provides insights into fleshy fruit evolution.</title>
        <authorList>
            <consortium name="Tomato Genome Consortium"/>
        </authorList>
    </citation>
    <scope>NUCLEOTIDE SEQUENCE [LARGE SCALE GENOMIC DNA]</scope>
    <source>
        <strain evidence="1">cv. Heinz 1706</strain>
    </source>
</reference>
<dbReference type="PaxDb" id="4081-Solyc02g088640.1.1"/>
<evidence type="ECO:0000313" key="1">
    <source>
        <dbReference type="EnsemblPlants" id="Solyc02g088640.1.1.1"/>
    </source>
</evidence>
<protein>
    <recommendedName>
        <fullName evidence="3">F-box associated domain-containing protein</fullName>
    </recommendedName>
</protein>
<accession>A0A3Q7F9A9</accession>